<evidence type="ECO:0000313" key="2">
    <source>
        <dbReference type="Proteomes" id="UP000287609"/>
    </source>
</evidence>
<dbReference type="Pfam" id="PF08973">
    <property type="entry name" value="TM1506"/>
    <property type="match status" value="1"/>
</dbReference>
<name>A0A430FQF7_9BIFI</name>
<dbReference type="GO" id="GO:0003824">
    <property type="term" value="F:catalytic activity"/>
    <property type="evidence" value="ECO:0007669"/>
    <property type="project" value="InterPro"/>
</dbReference>
<reference evidence="1 2" key="1">
    <citation type="submission" date="2018-09" db="EMBL/GenBank/DDBJ databases">
        <title>Characterization of the phylogenetic diversity of five novel species belonging to the genus Bifidobacterium.</title>
        <authorList>
            <person name="Lugli G.A."/>
            <person name="Duranti S."/>
            <person name="Milani C."/>
        </authorList>
    </citation>
    <scope>NUCLEOTIDE SEQUENCE [LARGE SCALE GENOMIC DNA]</scope>
    <source>
        <strain evidence="1 2">2036B</strain>
    </source>
</reference>
<accession>A0A430FQF7</accession>
<organism evidence="1 2">
    <name type="scientific">Bifidobacterium dolichotidis</name>
    <dbReference type="NCBI Taxonomy" id="2306976"/>
    <lineage>
        <taxon>Bacteria</taxon>
        <taxon>Bacillati</taxon>
        <taxon>Actinomycetota</taxon>
        <taxon>Actinomycetes</taxon>
        <taxon>Bifidobacteriales</taxon>
        <taxon>Bifidobacteriaceae</taxon>
        <taxon>Bifidobacterium</taxon>
    </lineage>
</organism>
<dbReference type="InterPro" id="IPR015067">
    <property type="entry name" value="DUF1893_TM1506-like"/>
</dbReference>
<proteinExistence type="predicted"/>
<evidence type="ECO:0000313" key="1">
    <source>
        <dbReference type="EMBL" id="RSX55073.1"/>
    </source>
</evidence>
<comment type="caution">
    <text evidence="1">The sequence shown here is derived from an EMBL/GenBank/DDBJ whole genome shotgun (WGS) entry which is preliminary data.</text>
</comment>
<dbReference type="InterPro" id="IPR037081">
    <property type="entry name" value="Hyp_TM1506"/>
</dbReference>
<dbReference type="EMBL" id="QXGM01000002">
    <property type="protein sequence ID" value="RSX55073.1"/>
    <property type="molecule type" value="Genomic_DNA"/>
</dbReference>
<dbReference type="OrthoDB" id="3233224at2"/>
<keyword evidence="2" id="KW-1185">Reference proteome</keyword>
<dbReference type="Gene3D" id="3.40.140.30">
    <property type="entry name" value="Hypothetical protein TM1506"/>
    <property type="match status" value="1"/>
</dbReference>
<dbReference type="InterPro" id="IPR016193">
    <property type="entry name" value="Cytidine_deaminase-like"/>
</dbReference>
<evidence type="ECO:0008006" key="3">
    <source>
        <dbReference type="Google" id="ProtNLM"/>
    </source>
</evidence>
<dbReference type="AlphaFoldDB" id="A0A430FQF7"/>
<protein>
    <recommendedName>
        <fullName evidence="3">DUF1893 domain-containing protein</fullName>
    </recommendedName>
</protein>
<dbReference type="Proteomes" id="UP000287609">
    <property type="component" value="Unassembled WGS sequence"/>
</dbReference>
<gene>
    <name evidence="1" type="ORF">D2E26_1127</name>
</gene>
<dbReference type="RefSeq" id="WP_125963750.1">
    <property type="nucleotide sequence ID" value="NZ_QXGM01000002.1"/>
</dbReference>
<sequence>MDLRRARQTLLENDALSFAAVSGEKVITDDDYSLKPLLKLIDAHQSLVGYTAADRVVGKGGALLYVLLGASAVYSPVMSKPALHILEQYGINADYDELVPMITAFAEDGICPIEEAVEEIYSPERAENAIRLVVAKLVKAR</sequence>
<dbReference type="SUPFAM" id="SSF53927">
    <property type="entry name" value="Cytidine deaminase-like"/>
    <property type="match status" value="1"/>
</dbReference>